<feature type="domain" description="F-box" evidence="1">
    <location>
        <begin position="5"/>
        <end position="42"/>
    </location>
</feature>
<dbReference type="EMBL" id="KZ305051">
    <property type="protein sequence ID" value="PIA36234.1"/>
    <property type="molecule type" value="Genomic_DNA"/>
</dbReference>
<dbReference type="SUPFAM" id="SSF81383">
    <property type="entry name" value="F-box domain"/>
    <property type="match status" value="1"/>
</dbReference>
<evidence type="ECO:0000259" key="1">
    <source>
        <dbReference type="Pfam" id="PF00646"/>
    </source>
</evidence>
<proteinExistence type="predicted"/>
<dbReference type="Proteomes" id="UP000230069">
    <property type="component" value="Unassembled WGS sequence"/>
</dbReference>
<dbReference type="AlphaFoldDB" id="A0A2G5CY83"/>
<dbReference type="InterPro" id="IPR036047">
    <property type="entry name" value="F-box-like_dom_sf"/>
</dbReference>
<sequence>MSIINDLDEGTLIQIICKLPIKQVLRCKSVSKSWQKLITYECIPRLTSSCPVHGLLSNPVYEKHNRDKLLNLNCTYSPSHVISKSFSIKFSYMFDYSVPESYEFVGYCNGFNLFYDTEENLYMGVTSQPNEIIQFVVAE</sequence>
<accession>A0A2G5CY83</accession>
<organism evidence="2 3">
    <name type="scientific">Aquilegia coerulea</name>
    <name type="common">Rocky mountain columbine</name>
    <dbReference type="NCBI Taxonomy" id="218851"/>
    <lineage>
        <taxon>Eukaryota</taxon>
        <taxon>Viridiplantae</taxon>
        <taxon>Streptophyta</taxon>
        <taxon>Embryophyta</taxon>
        <taxon>Tracheophyta</taxon>
        <taxon>Spermatophyta</taxon>
        <taxon>Magnoliopsida</taxon>
        <taxon>Ranunculales</taxon>
        <taxon>Ranunculaceae</taxon>
        <taxon>Thalictroideae</taxon>
        <taxon>Aquilegia</taxon>
    </lineage>
</organism>
<evidence type="ECO:0000313" key="2">
    <source>
        <dbReference type="EMBL" id="PIA36234.1"/>
    </source>
</evidence>
<reference evidence="2 3" key="1">
    <citation type="submission" date="2017-09" db="EMBL/GenBank/DDBJ databases">
        <title>WGS assembly of Aquilegia coerulea Goldsmith.</title>
        <authorList>
            <person name="Hodges S."/>
            <person name="Kramer E."/>
            <person name="Nordborg M."/>
            <person name="Tomkins J."/>
            <person name="Borevitz J."/>
            <person name="Derieg N."/>
            <person name="Yan J."/>
            <person name="Mihaltcheva S."/>
            <person name="Hayes R.D."/>
            <person name="Rokhsar D."/>
        </authorList>
    </citation>
    <scope>NUCLEOTIDE SEQUENCE [LARGE SCALE GENOMIC DNA]</scope>
    <source>
        <strain evidence="3">cv. Goldsmith</strain>
    </source>
</reference>
<dbReference type="InterPro" id="IPR001810">
    <property type="entry name" value="F-box_dom"/>
</dbReference>
<name>A0A2G5CY83_AQUCA</name>
<gene>
    <name evidence="2" type="ORF">AQUCO_03400266v1</name>
</gene>
<protein>
    <recommendedName>
        <fullName evidence="1">F-box domain-containing protein</fullName>
    </recommendedName>
</protein>
<keyword evidence="3" id="KW-1185">Reference proteome</keyword>
<dbReference type="Pfam" id="PF00646">
    <property type="entry name" value="F-box"/>
    <property type="match status" value="1"/>
</dbReference>
<evidence type="ECO:0000313" key="3">
    <source>
        <dbReference type="Proteomes" id="UP000230069"/>
    </source>
</evidence>
<dbReference type="Gene3D" id="1.20.1280.50">
    <property type="match status" value="1"/>
</dbReference>
<dbReference type="OrthoDB" id="605328at2759"/>
<dbReference type="InParanoid" id="A0A2G5CY83"/>